<feature type="transmembrane region" description="Helical" evidence="8">
    <location>
        <begin position="100"/>
        <end position="126"/>
    </location>
</feature>
<dbReference type="Pfam" id="PF02133">
    <property type="entry name" value="Transp_cyt_pur"/>
    <property type="match status" value="1"/>
</dbReference>
<keyword evidence="4 8" id="KW-0812">Transmembrane</keyword>
<sequence>MKRQFASVISPVELKTIQPISSTERQGKVSDLFTIWFGSNIMMLTVITGSLAVCVFDLSFFAAAAAVIIGNLAGAVFMALHSAQGSQLGVPQMIQTRGQFGSFGALLVVVLVVVMYLGFFASNLILGGQGLHAICPPLSINGGIAIVGVLSVTATAFGYKLIHAYTRIMSWLSGTALLLCFGWILLVTGLPEAFFSHRPPTFAGFFGALSIAALWQLAYAPYVSDYSRYMPENSHQGKVFWASYWGCSLGSILPMILGVVIALCWKDDDVVTGLVTLTGGASALIVAIFSVGIAATNAMNLYCGTLCALTVGQTLAPAWSPRSGARIILALGMFTLSLLLAVAGQGNFLVNYIHFILLLLYVLIPWTAINLVDYYLVAHGSYHIPSFFRQDGGIYGYFNYRAIACYLLGILVQIPFIATDVYTGCIARAMGGADISWIVGLMVVCPVYYLMSRGIRASAHSPA</sequence>
<evidence type="ECO:0000313" key="9">
    <source>
        <dbReference type="EMBL" id="TCL05489.1"/>
    </source>
</evidence>
<evidence type="ECO:0000256" key="2">
    <source>
        <dbReference type="ARBA" id="ARBA00008974"/>
    </source>
</evidence>
<evidence type="ECO:0000256" key="5">
    <source>
        <dbReference type="ARBA" id="ARBA00022989"/>
    </source>
</evidence>
<feature type="transmembrane region" description="Helical" evidence="8">
    <location>
        <begin position="202"/>
        <end position="222"/>
    </location>
</feature>
<dbReference type="InterPro" id="IPR001248">
    <property type="entry name" value="Pur-cyt_permease"/>
</dbReference>
<dbReference type="GO" id="GO:0005886">
    <property type="term" value="C:plasma membrane"/>
    <property type="evidence" value="ECO:0007669"/>
    <property type="project" value="TreeGrafter"/>
</dbReference>
<evidence type="ECO:0000256" key="4">
    <source>
        <dbReference type="ARBA" id="ARBA00022692"/>
    </source>
</evidence>
<comment type="similarity">
    <text evidence="2 7">Belongs to the purine-cytosine permease (2.A.39) family.</text>
</comment>
<accession>A0A4R1NF15</accession>
<evidence type="ECO:0000256" key="3">
    <source>
        <dbReference type="ARBA" id="ARBA00022448"/>
    </source>
</evidence>
<evidence type="ECO:0000313" key="10">
    <source>
        <dbReference type="Proteomes" id="UP000294555"/>
    </source>
</evidence>
<evidence type="ECO:0000256" key="1">
    <source>
        <dbReference type="ARBA" id="ARBA00004141"/>
    </source>
</evidence>
<dbReference type="AlphaFoldDB" id="A0A4R1NF15"/>
<proteinExistence type="inferred from homology"/>
<dbReference type="RefSeq" id="WP_132924190.1">
    <property type="nucleotide sequence ID" value="NZ_SJOI01000001.1"/>
</dbReference>
<evidence type="ECO:0000256" key="8">
    <source>
        <dbReference type="SAM" id="Phobius"/>
    </source>
</evidence>
<evidence type="ECO:0000256" key="6">
    <source>
        <dbReference type="ARBA" id="ARBA00023136"/>
    </source>
</evidence>
<feature type="transmembrane region" description="Helical" evidence="8">
    <location>
        <begin position="168"/>
        <end position="190"/>
    </location>
</feature>
<gene>
    <name evidence="9" type="ORF">EZJ58_3678</name>
</gene>
<feature type="transmembrane region" description="Helical" evidence="8">
    <location>
        <begin position="242"/>
        <end position="263"/>
    </location>
</feature>
<name>A0A4R1NF15_9GAMM</name>
<dbReference type="Proteomes" id="UP000294555">
    <property type="component" value="Unassembled WGS sequence"/>
</dbReference>
<feature type="transmembrane region" description="Helical" evidence="8">
    <location>
        <begin position="60"/>
        <end position="80"/>
    </location>
</feature>
<dbReference type="PIRSF" id="PIRSF002744">
    <property type="entry name" value="Pur-cyt_permease"/>
    <property type="match status" value="1"/>
</dbReference>
<dbReference type="OrthoDB" id="9809167at2"/>
<dbReference type="InterPro" id="IPR026030">
    <property type="entry name" value="Pur-cyt_permease_Fcy2/21/22"/>
</dbReference>
<keyword evidence="6 7" id="KW-0472">Membrane</keyword>
<dbReference type="Gene3D" id="1.10.4160.10">
    <property type="entry name" value="Hydantoin permease"/>
    <property type="match status" value="1"/>
</dbReference>
<protein>
    <submittedName>
        <fullName evidence="9">NCS1 family nucleobase:cation symporter-1</fullName>
    </submittedName>
</protein>
<evidence type="ECO:0000256" key="7">
    <source>
        <dbReference type="PIRNR" id="PIRNR002744"/>
    </source>
</evidence>
<feature type="transmembrane region" description="Helical" evidence="8">
    <location>
        <begin position="352"/>
        <end position="377"/>
    </location>
</feature>
<dbReference type="GO" id="GO:0022857">
    <property type="term" value="F:transmembrane transporter activity"/>
    <property type="evidence" value="ECO:0007669"/>
    <property type="project" value="InterPro"/>
</dbReference>
<keyword evidence="5 8" id="KW-1133">Transmembrane helix</keyword>
<feature type="transmembrane region" description="Helical" evidence="8">
    <location>
        <begin position="430"/>
        <end position="451"/>
    </location>
</feature>
<dbReference type="PANTHER" id="PTHR31806:SF1">
    <property type="entry name" value="PURINE-CYTOSINE PERMEASE FCY2-RELATED"/>
    <property type="match status" value="1"/>
</dbReference>
<feature type="transmembrane region" description="Helical" evidence="8">
    <location>
        <begin position="398"/>
        <end position="418"/>
    </location>
</feature>
<feature type="transmembrane region" description="Helical" evidence="8">
    <location>
        <begin position="138"/>
        <end position="162"/>
    </location>
</feature>
<comment type="subcellular location">
    <subcellularLocation>
        <location evidence="1">Membrane</location>
        <topology evidence="1">Multi-pass membrane protein</topology>
    </subcellularLocation>
</comment>
<feature type="transmembrane region" description="Helical" evidence="8">
    <location>
        <begin position="33"/>
        <end position="53"/>
    </location>
</feature>
<keyword evidence="10" id="KW-1185">Reference proteome</keyword>
<keyword evidence="3 7" id="KW-0813">Transport</keyword>
<comment type="caution">
    <text evidence="9">The sequence shown here is derived from an EMBL/GenBank/DDBJ whole genome shotgun (WGS) entry which is preliminary data.</text>
</comment>
<dbReference type="EMBL" id="SJOI01000001">
    <property type="protein sequence ID" value="TCL05489.1"/>
    <property type="molecule type" value="Genomic_DNA"/>
</dbReference>
<dbReference type="PANTHER" id="PTHR31806">
    <property type="entry name" value="PURINE-CYTOSINE PERMEASE FCY2-RELATED"/>
    <property type="match status" value="1"/>
</dbReference>
<reference evidence="9 10" key="1">
    <citation type="submission" date="2019-02" db="EMBL/GenBank/DDBJ databases">
        <title>Investigation of anaerobic lignin degradation for improved lignocellulosic biofuels.</title>
        <authorList>
            <person name="Deangelis K."/>
        </authorList>
    </citation>
    <scope>NUCLEOTIDE SEQUENCE [LARGE SCALE GENOMIC DNA]</scope>
    <source>
        <strain evidence="9 10">159R</strain>
    </source>
</reference>
<organism evidence="9 10">
    <name type="scientific">Sodalis ligni</name>
    <dbReference type="NCBI Taxonomy" id="2697027"/>
    <lineage>
        <taxon>Bacteria</taxon>
        <taxon>Pseudomonadati</taxon>
        <taxon>Pseudomonadota</taxon>
        <taxon>Gammaproteobacteria</taxon>
        <taxon>Enterobacterales</taxon>
        <taxon>Bruguierivoracaceae</taxon>
        <taxon>Sodalis</taxon>
    </lineage>
</organism>
<feature type="transmembrane region" description="Helical" evidence="8">
    <location>
        <begin position="327"/>
        <end position="346"/>
    </location>
</feature>
<feature type="transmembrane region" description="Helical" evidence="8">
    <location>
        <begin position="270"/>
        <end position="293"/>
    </location>
</feature>